<dbReference type="PANTHER" id="PTHR32063">
    <property type="match status" value="1"/>
</dbReference>
<dbReference type="RefSeq" id="WP_076172033.1">
    <property type="nucleotide sequence ID" value="NZ_MRTP01000005.1"/>
</dbReference>
<dbReference type="Pfam" id="PF00873">
    <property type="entry name" value="ACR_tran"/>
    <property type="match status" value="1"/>
</dbReference>
<dbReference type="InterPro" id="IPR001036">
    <property type="entry name" value="Acrflvin-R"/>
</dbReference>
<evidence type="ECO:0000313" key="2">
    <source>
        <dbReference type="Proteomes" id="UP000187172"/>
    </source>
</evidence>
<dbReference type="Proteomes" id="UP000187172">
    <property type="component" value="Unassembled WGS sequence"/>
</dbReference>
<sequence>MLNRLIGAAMKRTVLILVLPAIILVWGEMSAYRMQREDLPPVNHSALLITVQAPSYLAEEIKHNVTTPIEQAVRAVEDLQLLEMNSFNGGLLISLYFPLHDTMDRAERDVNEALKGVDLPAGTGEPKVTRIRADSFPIMKLKVTSPSGEVDEETLRTTVQARIADELLRTTGVSDVRGTGSGENTYVLSVRMDKLAKAGLTVDNVKQSLDGVNDLSVQARLADSVTFIPFEAAGWSPYETDWMDAAICGDHDQSVPLSSVATLSPSLVDRQTTARTGGIGGVVVDIFKEPSVNLAEVSKRIRERLSGMTGYPPEDVKLTVLFDQGTRATFTE</sequence>
<gene>
    <name evidence="1" type="ORF">BK138_19255</name>
</gene>
<dbReference type="Gene3D" id="1.20.1640.10">
    <property type="entry name" value="Multidrug efflux transporter AcrB transmembrane domain"/>
    <property type="match status" value="1"/>
</dbReference>
<dbReference type="Gene3D" id="3.30.70.1430">
    <property type="entry name" value="Multidrug efflux transporter AcrB pore domain"/>
    <property type="match status" value="1"/>
</dbReference>
<accession>A0A1R1EMI0</accession>
<protein>
    <submittedName>
        <fullName evidence="1">Uncharacterized protein</fullName>
    </submittedName>
</protein>
<dbReference type="Gene3D" id="3.30.2090.10">
    <property type="entry name" value="Multidrug efflux transporter AcrB TolC docking domain, DN and DC subdomains"/>
    <property type="match status" value="1"/>
</dbReference>
<name>A0A1R1EMI0_9BACL</name>
<dbReference type="GO" id="GO:0005886">
    <property type="term" value="C:plasma membrane"/>
    <property type="evidence" value="ECO:0007669"/>
    <property type="project" value="TreeGrafter"/>
</dbReference>
<keyword evidence="2" id="KW-1185">Reference proteome</keyword>
<dbReference type="InterPro" id="IPR027463">
    <property type="entry name" value="AcrB_DN_DC_subdom"/>
</dbReference>
<dbReference type="STRING" id="297318.BK138_19255"/>
<dbReference type="SUPFAM" id="SSF82693">
    <property type="entry name" value="Multidrug efflux transporter AcrB pore domain, PN1, PN2, PC1 and PC2 subdomains"/>
    <property type="match status" value="2"/>
</dbReference>
<proteinExistence type="predicted"/>
<dbReference type="Gene3D" id="3.30.70.1320">
    <property type="entry name" value="Multidrug efflux transporter AcrB pore domain like"/>
    <property type="match status" value="1"/>
</dbReference>
<evidence type="ECO:0000313" key="1">
    <source>
        <dbReference type="EMBL" id="OMF53054.1"/>
    </source>
</evidence>
<dbReference type="AlphaFoldDB" id="A0A1R1EMI0"/>
<dbReference type="GO" id="GO:0042910">
    <property type="term" value="F:xenobiotic transmembrane transporter activity"/>
    <property type="evidence" value="ECO:0007669"/>
    <property type="project" value="TreeGrafter"/>
</dbReference>
<comment type="caution">
    <text evidence="1">The sequence shown here is derived from an EMBL/GenBank/DDBJ whole genome shotgun (WGS) entry which is preliminary data.</text>
</comment>
<organism evidence="1 2">
    <name type="scientific">Paenibacillus rhizosphaerae</name>
    <dbReference type="NCBI Taxonomy" id="297318"/>
    <lineage>
        <taxon>Bacteria</taxon>
        <taxon>Bacillati</taxon>
        <taxon>Bacillota</taxon>
        <taxon>Bacilli</taxon>
        <taxon>Bacillales</taxon>
        <taxon>Paenibacillaceae</taxon>
        <taxon>Paenibacillus</taxon>
    </lineage>
</organism>
<reference evidence="1 2" key="1">
    <citation type="submission" date="2016-11" db="EMBL/GenBank/DDBJ databases">
        <title>Paenibacillus species isolates.</title>
        <authorList>
            <person name="Beno S.M."/>
        </authorList>
    </citation>
    <scope>NUCLEOTIDE SEQUENCE [LARGE SCALE GENOMIC DNA]</scope>
    <source>
        <strain evidence="1 2">FSL R5-0378</strain>
    </source>
</reference>
<dbReference type="EMBL" id="MRTP01000005">
    <property type="protein sequence ID" value="OMF53054.1"/>
    <property type="molecule type" value="Genomic_DNA"/>
</dbReference>
<dbReference type="PANTHER" id="PTHR32063:SF0">
    <property type="entry name" value="SWARMING MOTILITY PROTEIN SWRC"/>
    <property type="match status" value="1"/>
</dbReference>